<evidence type="ECO:0000313" key="1">
    <source>
        <dbReference type="EMBL" id="KAJ8889945.1"/>
    </source>
</evidence>
<evidence type="ECO:0008006" key="3">
    <source>
        <dbReference type="Google" id="ProtNLM"/>
    </source>
</evidence>
<proteinExistence type="predicted"/>
<dbReference type="Proteomes" id="UP001159363">
    <property type="component" value="Chromosome 3"/>
</dbReference>
<accession>A0ABQ9I110</accession>
<keyword evidence="2" id="KW-1185">Reference proteome</keyword>
<gene>
    <name evidence="1" type="ORF">PR048_009450</name>
</gene>
<protein>
    <recommendedName>
        <fullName evidence="3">DDE Tnp4 domain-containing protein</fullName>
    </recommendedName>
</protein>
<organism evidence="1 2">
    <name type="scientific">Dryococelus australis</name>
    <dbReference type="NCBI Taxonomy" id="614101"/>
    <lineage>
        <taxon>Eukaryota</taxon>
        <taxon>Metazoa</taxon>
        <taxon>Ecdysozoa</taxon>
        <taxon>Arthropoda</taxon>
        <taxon>Hexapoda</taxon>
        <taxon>Insecta</taxon>
        <taxon>Pterygota</taxon>
        <taxon>Neoptera</taxon>
        <taxon>Polyneoptera</taxon>
        <taxon>Phasmatodea</taxon>
        <taxon>Verophasmatodea</taxon>
        <taxon>Anareolatae</taxon>
        <taxon>Phasmatidae</taxon>
        <taxon>Eurycanthinae</taxon>
        <taxon>Dryococelus</taxon>
    </lineage>
</organism>
<name>A0ABQ9I110_9NEOP</name>
<evidence type="ECO:0000313" key="2">
    <source>
        <dbReference type="Proteomes" id="UP001159363"/>
    </source>
</evidence>
<sequence length="82" mass="9482">MEERCQVIQKKMNFAHCLRAIDGKHVTIVPPVYSRSKYYNYKTVVFLTIHFSTNLSTIASQSFQANIIRYSTTSLPYVFVGE</sequence>
<comment type="caution">
    <text evidence="1">The sequence shown here is derived from an EMBL/GenBank/DDBJ whole genome shotgun (WGS) entry which is preliminary data.</text>
</comment>
<reference evidence="1 2" key="1">
    <citation type="submission" date="2023-02" db="EMBL/GenBank/DDBJ databases">
        <title>LHISI_Scaffold_Assembly.</title>
        <authorList>
            <person name="Stuart O.P."/>
            <person name="Cleave R."/>
            <person name="Magrath M.J.L."/>
            <person name="Mikheyev A.S."/>
        </authorList>
    </citation>
    <scope>NUCLEOTIDE SEQUENCE [LARGE SCALE GENOMIC DNA]</scope>
    <source>
        <strain evidence="1">Daus_M_001</strain>
        <tissue evidence="1">Leg muscle</tissue>
    </source>
</reference>
<dbReference type="EMBL" id="JARBHB010000003">
    <property type="protein sequence ID" value="KAJ8889945.1"/>
    <property type="molecule type" value="Genomic_DNA"/>
</dbReference>